<comment type="subcellular location">
    <subcellularLocation>
        <location evidence="1">Membrane</location>
        <topology evidence="1">Multi-pass membrane protein</topology>
    </subcellularLocation>
</comment>
<dbReference type="InterPro" id="IPR015876">
    <property type="entry name" value="Acyl-CoA_DS"/>
</dbReference>
<dbReference type="PANTHER" id="PTHR11351">
    <property type="entry name" value="ACYL-COA DESATURASE"/>
    <property type="match status" value="1"/>
</dbReference>
<keyword evidence="7" id="KW-0560">Oxidoreductase</keyword>
<keyword evidence="15" id="KW-1185">Reference proteome</keyword>
<evidence type="ECO:0000256" key="5">
    <source>
        <dbReference type="ARBA" id="ARBA00022832"/>
    </source>
</evidence>
<feature type="domain" description="Fatty acid desaturase" evidence="13">
    <location>
        <begin position="14"/>
        <end position="192"/>
    </location>
</feature>
<keyword evidence="8" id="KW-0408">Iron</keyword>
<keyword evidence="11" id="KW-0275">Fatty acid biosynthesis</keyword>
<protein>
    <submittedName>
        <fullName evidence="14">Fatty acid desaturase</fullName>
    </submittedName>
</protein>
<keyword evidence="9" id="KW-0443">Lipid metabolism</keyword>
<feature type="transmembrane region" description="Helical" evidence="12">
    <location>
        <begin position="90"/>
        <end position="110"/>
    </location>
</feature>
<accession>A0ABM7VAB4</accession>
<evidence type="ECO:0000256" key="8">
    <source>
        <dbReference type="ARBA" id="ARBA00023004"/>
    </source>
</evidence>
<evidence type="ECO:0000256" key="4">
    <source>
        <dbReference type="ARBA" id="ARBA00022692"/>
    </source>
</evidence>
<organism evidence="14 15">
    <name type="scientific">Persicobacter psychrovividus</name>
    <dbReference type="NCBI Taxonomy" id="387638"/>
    <lineage>
        <taxon>Bacteria</taxon>
        <taxon>Pseudomonadati</taxon>
        <taxon>Bacteroidota</taxon>
        <taxon>Cytophagia</taxon>
        <taxon>Cytophagales</taxon>
        <taxon>Persicobacteraceae</taxon>
        <taxon>Persicobacter</taxon>
    </lineage>
</organism>
<keyword evidence="5" id="KW-0276">Fatty acid metabolism</keyword>
<name>A0ABM7VAB4_9BACT</name>
<keyword evidence="4 12" id="KW-0812">Transmembrane</keyword>
<keyword evidence="3" id="KW-0444">Lipid biosynthesis</keyword>
<feature type="transmembrane region" description="Helical" evidence="12">
    <location>
        <begin position="116"/>
        <end position="140"/>
    </location>
</feature>
<evidence type="ECO:0000256" key="10">
    <source>
        <dbReference type="ARBA" id="ARBA00023136"/>
    </source>
</evidence>
<keyword evidence="10 12" id="KW-0472">Membrane</keyword>
<evidence type="ECO:0000256" key="6">
    <source>
        <dbReference type="ARBA" id="ARBA00022989"/>
    </source>
</evidence>
<proteinExistence type="inferred from homology"/>
<sequence>MSKKTEKVFFILTWIGQGSSYLSPYAYGVLHRMHHAFADTEKDPHSPIYDKNLFYMMFRTKKIFTDILYSRTEVEKRFTRGVPEWKSFDLFASSWVSRIGWGLVYVAFYVAFADHILLWLLLPVQFLLAPVHGVIINWFAHKYGYRNFDVSDTSKNLLPVDFLMMGESYHNNHHSMGHRPNFGVKWWEIDPTYLIIKILNTVGIIKLRKVKS</sequence>
<reference evidence="14 15" key="1">
    <citation type="submission" date="2021-12" db="EMBL/GenBank/DDBJ databases">
        <title>Genome sequencing of bacteria with rrn-lacking chromosome and rrn-plasmid.</title>
        <authorList>
            <person name="Anda M."/>
            <person name="Iwasaki W."/>
        </authorList>
    </citation>
    <scope>NUCLEOTIDE SEQUENCE [LARGE SCALE GENOMIC DNA]</scope>
    <source>
        <strain evidence="14 15">NBRC 101262</strain>
    </source>
</reference>
<evidence type="ECO:0000256" key="1">
    <source>
        <dbReference type="ARBA" id="ARBA00004141"/>
    </source>
</evidence>
<dbReference type="InterPro" id="IPR005804">
    <property type="entry name" value="FA_desaturase_dom"/>
</dbReference>
<evidence type="ECO:0000256" key="7">
    <source>
        <dbReference type="ARBA" id="ARBA00023002"/>
    </source>
</evidence>
<comment type="similarity">
    <text evidence="2">Belongs to the fatty acid desaturase type 2 family.</text>
</comment>
<evidence type="ECO:0000259" key="13">
    <source>
        <dbReference type="Pfam" id="PF00487"/>
    </source>
</evidence>
<evidence type="ECO:0000256" key="3">
    <source>
        <dbReference type="ARBA" id="ARBA00022516"/>
    </source>
</evidence>
<dbReference type="CDD" id="cd03505">
    <property type="entry name" value="Delta9-FADS-like"/>
    <property type="match status" value="1"/>
</dbReference>
<gene>
    <name evidence="14" type="ORF">PEPS_01440</name>
</gene>
<evidence type="ECO:0000313" key="15">
    <source>
        <dbReference type="Proteomes" id="UP001354989"/>
    </source>
</evidence>
<dbReference type="EMBL" id="AP025292">
    <property type="protein sequence ID" value="BDC97863.1"/>
    <property type="molecule type" value="Genomic_DNA"/>
</dbReference>
<dbReference type="Proteomes" id="UP001354989">
    <property type="component" value="Chromosome"/>
</dbReference>
<evidence type="ECO:0000256" key="12">
    <source>
        <dbReference type="SAM" id="Phobius"/>
    </source>
</evidence>
<evidence type="ECO:0000256" key="11">
    <source>
        <dbReference type="ARBA" id="ARBA00023160"/>
    </source>
</evidence>
<dbReference type="Pfam" id="PF00487">
    <property type="entry name" value="FA_desaturase"/>
    <property type="match status" value="1"/>
</dbReference>
<keyword evidence="6 12" id="KW-1133">Transmembrane helix</keyword>
<evidence type="ECO:0000256" key="2">
    <source>
        <dbReference type="ARBA" id="ARBA00008749"/>
    </source>
</evidence>
<evidence type="ECO:0000256" key="9">
    <source>
        <dbReference type="ARBA" id="ARBA00023098"/>
    </source>
</evidence>
<evidence type="ECO:0000313" key="14">
    <source>
        <dbReference type="EMBL" id="BDC97863.1"/>
    </source>
</evidence>
<dbReference type="PANTHER" id="PTHR11351:SF31">
    <property type="entry name" value="DESATURASE 1, ISOFORM A-RELATED"/>
    <property type="match status" value="1"/>
</dbReference>